<dbReference type="SUPFAM" id="SSF103473">
    <property type="entry name" value="MFS general substrate transporter"/>
    <property type="match status" value="1"/>
</dbReference>
<name>W6JW25_9MICO</name>
<evidence type="ECO:0000313" key="2">
    <source>
        <dbReference type="Proteomes" id="UP000035763"/>
    </source>
</evidence>
<keyword evidence="2" id="KW-1185">Reference proteome</keyword>
<protein>
    <submittedName>
        <fullName evidence="1">Uncharacterized protein</fullName>
    </submittedName>
</protein>
<dbReference type="Proteomes" id="UP000035763">
    <property type="component" value="Unassembled WGS sequence"/>
</dbReference>
<accession>W6JW25</accession>
<sequence length="85" mass="8624">MGVFAPLAHRLAARLGSATPISAGVLAIAVGSALRAYGTHTWPLYAGTLLAGSASPSPGPSCPAWSSTCSRRTGRAWSPARTCSR</sequence>
<reference evidence="1 2" key="1">
    <citation type="journal article" date="2013" name="ISME J.">
        <title>A metabolic model for members of the genus Tetrasphaera involved in enhanced biological phosphorus removal.</title>
        <authorList>
            <person name="Kristiansen R."/>
            <person name="Nguyen H.T.T."/>
            <person name="Saunders A.M."/>
            <person name="Nielsen J.L."/>
            <person name="Wimmer R."/>
            <person name="Le V.Q."/>
            <person name="McIlroy S.J."/>
            <person name="Petrovski S."/>
            <person name="Seviour R.J."/>
            <person name="Calteau A."/>
            <person name="Nielsen K.L."/>
            <person name="Nielsen P.H."/>
        </authorList>
    </citation>
    <scope>NUCLEOTIDE SEQUENCE [LARGE SCALE GENOMIC DNA]</scope>
    <source>
        <strain evidence="1 2">Ben110</strain>
    </source>
</reference>
<organism evidence="1 2">
    <name type="scientific">Nostocoides australiense Ben110</name>
    <dbReference type="NCBI Taxonomy" id="1193182"/>
    <lineage>
        <taxon>Bacteria</taxon>
        <taxon>Bacillati</taxon>
        <taxon>Actinomycetota</taxon>
        <taxon>Actinomycetes</taxon>
        <taxon>Micrococcales</taxon>
        <taxon>Intrasporangiaceae</taxon>
        <taxon>Nostocoides</taxon>
    </lineage>
</organism>
<gene>
    <name evidence="1" type="ORF">BN11_210001</name>
</gene>
<dbReference type="AlphaFoldDB" id="W6JW25"/>
<comment type="caution">
    <text evidence="1">The sequence shown here is derived from an EMBL/GenBank/DDBJ whole genome shotgun (WGS) entry which is preliminary data.</text>
</comment>
<dbReference type="EMBL" id="CAJA01000124">
    <property type="protein sequence ID" value="CCH72896.1"/>
    <property type="molecule type" value="Genomic_DNA"/>
</dbReference>
<evidence type="ECO:0000313" key="1">
    <source>
        <dbReference type="EMBL" id="CCH72896.1"/>
    </source>
</evidence>
<proteinExistence type="predicted"/>
<dbReference type="InterPro" id="IPR036259">
    <property type="entry name" value="MFS_trans_sf"/>
</dbReference>